<dbReference type="GO" id="GO:0008270">
    <property type="term" value="F:zinc ion binding"/>
    <property type="evidence" value="ECO:0007669"/>
    <property type="project" value="UniProtKB-KW"/>
</dbReference>
<evidence type="ECO:0000256" key="2">
    <source>
        <dbReference type="ARBA" id="ARBA00022723"/>
    </source>
</evidence>
<dbReference type="InterPro" id="IPR037869">
    <property type="entry name" value="Spp1/CFP1"/>
</dbReference>
<dbReference type="CDD" id="cd15554">
    <property type="entry name" value="PHD_PHF2_like"/>
    <property type="match status" value="1"/>
</dbReference>
<sequence>MASSKETYCLCGQPYNIGQFMIECDCCREWFHGSCVDVKIYHSDDIDKYHCPKCAQTYGPSVLKIPTNNHRADRYELSAETRPSQVGSPAWVRALAARPLRPAPAALQRMRGHQFTEEFIKDNG</sequence>
<dbReference type="Gene3D" id="2.60.120.650">
    <property type="entry name" value="Cupin"/>
    <property type="match status" value="1"/>
</dbReference>
<reference evidence="8 9" key="1">
    <citation type="submission" date="2023-11" db="EMBL/GenBank/DDBJ databases">
        <authorList>
            <person name="Hedman E."/>
            <person name="Englund M."/>
            <person name="Stromberg M."/>
            <person name="Nyberg Akerstrom W."/>
            <person name="Nylinder S."/>
            <person name="Jareborg N."/>
            <person name="Kallberg Y."/>
            <person name="Kronander E."/>
        </authorList>
    </citation>
    <scope>NUCLEOTIDE SEQUENCE [LARGE SCALE GENOMIC DNA]</scope>
</reference>
<evidence type="ECO:0000256" key="1">
    <source>
        <dbReference type="ARBA" id="ARBA00004123"/>
    </source>
</evidence>
<comment type="subcellular location">
    <subcellularLocation>
        <location evidence="1">Nucleus</location>
    </subcellularLocation>
</comment>
<dbReference type="PANTHER" id="PTHR46174">
    <property type="entry name" value="CXXC-TYPE ZINC FINGER PROTEIN 1"/>
    <property type="match status" value="1"/>
</dbReference>
<dbReference type="SUPFAM" id="SSF57903">
    <property type="entry name" value="FYVE/PHD zinc finger"/>
    <property type="match status" value="1"/>
</dbReference>
<dbReference type="PROSITE" id="PS01359">
    <property type="entry name" value="ZF_PHD_1"/>
    <property type="match status" value="1"/>
</dbReference>
<dbReference type="Proteomes" id="UP001314205">
    <property type="component" value="Unassembled WGS sequence"/>
</dbReference>
<evidence type="ECO:0000313" key="9">
    <source>
        <dbReference type="Proteomes" id="UP001314205"/>
    </source>
</evidence>
<keyword evidence="5" id="KW-0539">Nucleus</keyword>
<protein>
    <recommendedName>
        <fullName evidence="7">PHD-type domain-containing protein</fullName>
    </recommendedName>
</protein>
<evidence type="ECO:0000256" key="4">
    <source>
        <dbReference type="ARBA" id="ARBA00022833"/>
    </source>
</evidence>
<comment type="caution">
    <text evidence="8">The sequence shown here is derived from an EMBL/GenBank/DDBJ whole genome shotgun (WGS) entry which is preliminary data.</text>
</comment>
<dbReference type="InterPro" id="IPR001965">
    <property type="entry name" value="Znf_PHD"/>
</dbReference>
<evidence type="ECO:0000259" key="7">
    <source>
        <dbReference type="PROSITE" id="PS50016"/>
    </source>
</evidence>
<dbReference type="SMART" id="SM00249">
    <property type="entry name" value="PHD"/>
    <property type="match status" value="1"/>
</dbReference>
<keyword evidence="3 6" id="KW-0863">Zinc-finger</keyword>
<feature type="domain" description="PHD-type" evidence="7">
    <location>
        <begin position="6"/>
        <end position="57"/>
    </location>
</feature>
<dbReference type="InterPro" id="IPR011011">
    <property type="entry name" value="Znf_FYVE_PHD"/>
</dbReference>
<evidence type="ECO:0000256" key="5">
    <source>
        <dbReference type="ARBA" id="ARBA00023242"/>
    </source>
</evidence>
<dbReference type="PROSITE" id="PS50016">
    <property type="entry name" value="ZF_PHD_2"/>
    <property type="match status" value="1"/>
</dbReference>
<organism evidence="8 9">
    <name type="scientific">Parnassius mnemosyne</name>
    <name type="common">clouded apollo</name>
    <dbReference type="NCBI Taxonomy" id="213953"/>
    <lineage>
        <taxon>Eukaryota</taxon>
        <taxon>Metazoa</taxon>
        <taxon>Ecdysozoa</taxon>
        <taxon>Arthropoda</taxon>
        <taxon>Hexapoda</taxon>
        <taxon>Insecta</taxon>
        <taxon>Pterygota</taxon>
        <taxon>Neoptera</taxon>
        <taxon>Endopterygota</taxon>
        <taxon>Lepidoptera</taxon>
        <taxon>Glossata</taxon>
        <taxon>Ditrysia</taxon>
        <taxon>Papilionoidea</taxon>
        <taxon>Papilionidae</taxon>
        <taxon>Parnassiinae</taxon>
        <taxon>Parnassini</taxon>
        <taxon>Parnassius</taxon>
        <taxon>Driopa</taxon>
    </lineage>
</organism>
<dbReference type="Pfam" id="PF00628">
    <property type="entry name" value="PHD"/>
    <property type="match status" value="1"/>
</dbReference>
<dbReference type="AlphaFoldDB" id="A0AAV1LPT6"/>
<evidence type="ECO:0000313" key="8">
    <source>
        <dbReference type="EMBL" id="CAK1595621.1"/>
    </source>
</evidence>
<proteinExistence type="predicted"/>
<name>A0AAV1LPT6_9NEOP</name>
<keyword evidence="4" id="KW-0862">Zinc</keyword>
<keyword evidence="2" id="KW-0479">Metal-binding</keyword>
<gene>
    <name evidence="8" type="ORF">PARMNEM_LOCUS15069</name>
</gene>
<dbReference type="GO" id="GO:0045893">
    <property type="term" value="P:positive regulation of DNA-templated transcription"/>
    <property type="evidence" value="ECO:0007669"/>
    <property type="project" value="TreeGrafter"/>
</dbReference>
<accession>A0AAV1LPT6</accession>
<dbReference type="InterPro" id="IPR019787">
    <property type="entry name" value="Znf_PHD-finger"/>
</dbReference>
<evidence type="ECO:0000256" key="6">
    <source>
        <dbReference type="PROSITE-ProRule" id="PRU00146"/>
    </source>
</evidence>
<keyword evidence="9" id="KW-1185">Reference proteome</keyword>
<dbReference type="EMBL" id="CAVLGL010000092">
    <property type="protein sequence ID" value="CAK1595621.1"/>
    <property type="molecule type" value="Genomic_DNA"/>
</dbReference>
<evidence type="ECO:0000256" key="3">
    <source>
        <dbReference type="ARBA" id="ARBA00022771"/>
    </source>
</evidence>
<dbReference type="InterPro" id="IPR019786">
    <property type="entry name" value="Zinc_finger_PHD-type_CS"/>
</dbReference>
<dbReference type="PANTHER" id="PTHR46174:SF1">
    <property type="entry name" value="CXXC-TYPE ZINC FINGER PROTEIN 1"/>
    <property type="match status" value="1"/>
</dbReference>
<dbReference type="GO" id="GO:0048188">
    <property type="term" value="C:Set1C/COMPASS complex"/>
    <property type="evidence" value="ECO:0007669"/>
    <property type="project" value="InterPro"/>
</dbReference>